<protein>
    <submittedName>
        <fullName evidence="1">Uncharacterized protein</fullName>
    </submittedName>
</protein>
<dbReference type="EMBL" id="JAMYJR010000051">
    <property type="protein sequence ID" value="MCO8276817.1"/>
    <property type="molecule type" value="Genomic_DNA"/>
</dbReference>
<dbReference type="RefSeq" id="WP_253242841.1">
    <property type="nucleotide sequence ID" value="NZ_JAMYJR010000051.1"/>
</dbReference>
<reference evidence="1 2" key="1">
    <citation type="submission" date="2022-06" db="EMBL/GenBank/DDBJ databases">
        <title>New Species of the Genus Actinoplanes, ActinopZanes ferrugineus.</title>
        <authorList>
            <person name="Ding P."/>
        </authorList>
    </citation>
    <scope>NUCLEOTIDE SEQUENCE [LARGE SCALE GENOMIC DNA]</scope>
    <source>
        <strain evidence="1 2">TRM88003</strain>
    </source>
</reference>
<sequence length="131" mass="14335">MGALARSMATTHLSGGHDVVLPQYFAKVDEITEFEGLARATGASFHEIVLLDNRQAAIDRFHHRARNTDDPWIRHHHRLLERAGGSAVLGAMYDNLLEVVRLRPATIVLPSAAGAVTKTYELLAEALTGRA</sequence>
<proteinExistence type="predicted"/>
<organism evidence="1 2">
    <name type="scientific">Paractinoplanes aksuensis</name>
    <dbReference type="NCBI Taxonomy" id="2939490"/>
    <lineage>
        <taxon>Bacteria</taxon>
        <taxon>Bacillati</taxon>
        <taxon>Actinomycetota</taxon>
        <taxon>Actinomycetes</taxon>
        <taxon>Micromonosporales</taxon>
        <taxon>Micromonosporaceae</taxon>
        <taxon>Paractinoplanes</taxon>
    </lineage>
</organism>
<evidence type="ECO:0000313" key="1">
    <source>
        <dbReference type="EMBL" id="MCO8276817.1"/>
    </source>
</evidence>
<dbReference type="Proteomes" id="UP001523369">
    <property type="component" value="Unassembled WGS sequence"/>
</dbReference>
<gene>
    <name evidence="1" type="ORF">M1L60_40180</name>
</gene>
<keyword evidence="2" id="KW-1185">Reference proteome</keyword>
<name>A0ABT1E1A7_9ACTN</name>
<dbReference type="Gene3D" id="3.40.50.300">
    <property type="entry name" value="P-loop containing nucleotide triphosphate hydrolases"/>
    <property type="match status" value="1"/>
</dbReference>
<accession>A0ABT1E1A7</accession>
<comment type="caution">
    <text evidence="1">The sequence shown here is derived from an EMBL/GenBank/DDBJ whole genome shotgun (WGS) entry which is preliminary data.</text>
</comment>
<dbReference type="InterPro" id="IPR027417">
    <property type="entry name" value="P-loop_NTPase"/>
</dbReference>
<evidence type="ECO:0000313" key="2">
    <source>
        <dbReference type="Proteomes" id="UP001523369"/>
    </source>
</evidence>